<gene>
    <name evidence="3" type="ORF">N7509_008840</name>
</gene>
<name>A0A9X0B317_9EURO</name>
<protein>
    <recommendedName>
        <fullName evidence="2">Myb-like DNA-binding domain-containing protein</fullName>
    </recommendedName>
</protein>
<dbReference type="Pfam" id="PF22980">
    <property type="entry name" value="Myb_DNA-bind_8"/>
    <property type="match status" value="1"/>
</dbReference>
<dbReference type="GeneID" id="81372457"/>
<dbReference type="RefSeq" id="XP_056484097.1">
    <property type="nucleotide sequence ID" value="XM_056633477.1"/>
</dbReference>
<feature type="region of interest" description="Disordered" evidence="1">
    <location>
        <begin position="52"/>
        <end position="84"/>
    </location>
</feature>
<dbReference type="OrthoDB" id="3944408at2759"/>
<feature type="domain" description="Myb-like DNA-binding" evidence="2">
    <location>
        <begin position="14"/>
        <end position="59"/>
    </location>
</feature>
<dbReference type="EMBL" id="JAPZBU010000009">
    <property type="protein sequence ID" value="KAJ5386299.1"/>
    <property type="molecule type" value="Genomic_DNA"/>
</dbReference>
<evidence type="ECO:0000313" key="3">
    <source>
        <dbReference type="EMBL" id="KAJ5386299.1"/>
    </source>
</evidence>
<organism evidence="3 4">
    <name type="scientific">Penicillium cosmopolitanum</name>
    <dbReference type="NCBI Taxonomy" id="1131564"/>
    <lineage>
        <taxon>Eukaryota</taxon>
        <taxon>Fungi</taxon>
        <taxon>Dikarya</taxon>
        <taxon>Ascomycota</taxon>
        <taxon>Pezizomycotina</taxon>
        <taxon>Eurotiomycetes</taxon>
        <taxon>Eurotiomycetidae</taxon>
        <taxon>Eurotiales</taxon>
        <taxon>Aspergillaceae</taxon>
        <taxon>Penicillium</taxon>
    </lineage>
</organism>
<evidence type="ECO:0000259" key="2">
    <source>
        <dbReference type="Pfam" id="PF22980"/>
    </source>
</evidence>
<comment type="caution">
    <text evidence="3">The sequence shown here is derived from an EMBL/GenBank/DDBJ whole genome shotgun (WGS) entry which is preliminary data.</text>
</comment>
<evidence type="ECO:0000256" key="1">
    <source>
        <dbReference type="SAM" id="MobiDB-lite"/>
    </source>
</evidence>
<accession>A0A9X0B317</accession>
<evidence type="ECO:0000313" key="4">
    <source>
        <dbReference type="Proteomes" id="UP001147747"/>
    </source>
</evidence>
<reference evidence="3" key="2">
    <citation type="journal article" date="2023" name="IMA Fungus">
        <title>Comparative genomic study of the Penicillium genus elucidates a diverse pangenome and 15 lateral gene transfer events.</title>
        <authorList>
            <person name="Petersen C."/>
            <person name="Sorensen T."/>
            <person name="Nielsen M.R."/>
            <person name="Sondergaard T.E."/>
            <person name="Sorensen J.L."/>
            <person name="Fitzpatrick D.A."/>
            <person name="Frisvad J.C."/>
            <person name="Nielsen K.L."/>
        </authorList>
    </citation>
    <scope>NUCLEOTIDE SEQUENCE</scope>
    <source>
        <strain evidence="3">IBT 29677</strain>
    </source>
</reference>
<dbReference type="InterPro" id="IPR054505">
    <property type="entry name" value="Myb_DNA-bind_8"/>
</dbReference>
<proteinExistence type="predicted"/>
<feature type="region of interest" description="Disordered" evidence="1">
    <location>
        <begin position="105"/>
        <end position="124"/>
    </location>
</feature>
<reference evidence="3" key="1">
    <citation type="submission" date="2022-12" db="EMBL/GenBank/DDBJ databases">
        <authorList>
            <person name="Petersen C."/>
        </authorList>
    </citation>
    <scope>NUCLEOTIDE SEQUENCE</scope>
    <source>
        <strain evidence="3">IBT 29677</strain>
    </source>
</reference>
<keyword evidence="4" id="KW-1185">Reference proteome</keyword>
<dbReference type="AlphaFoldDB" id="A0A9X0B317"/>
<dbReference type="Proteomes" id="UP001147747">
    <property type="component" value="Unassembled WGS sequence"/>
</dbReference>
<sequence>MVQRTKVLDTEGTTPRFLYSMIKQLDLKLIDWNKVAQDLEISNGHAARMRYSRFRSQMDGPNTTQGAPRRRGQKKGAKGDAKGNAQIPLAQVYPGLVPKLESPDYGSHPSTFVKHEHGSQRLQNSQSLSDMSDLFQFSPMMASSGIQYPYVPSYIHHGIPINVGNGVMPPGHGVLGSSIGPFGTHSYSQFAPSQDFSIHSGLMTQSTSDDAPAINWGLHAPLDEQESSELSQVKVEQEAEFVDIENDVLPDKTIKQEVCTPGPRKEYLRAKNECCRHKSSNWSYLLRCVLLV</sequence>